<comment type="similarity">
    <text evidence="2">Belongs to the MotB family.</text>
</comment>
<evidence type="ECO:0000256" key="4">
    <source>
        <dbReference type="ARBA" id="ARBA00022692"/>
    </source>
</evidence>
<evidence type="ECO:0000256" key="2">
    <source>
        <dbReference type="ARBA" id="ARBA00008914"/>
    </source>
</evidence>
<dbReference type="InterPro" id="IPR050330">
    <property type="entry name" value="Bact_OuterMem_StrucFunc"/>
</dbReference>
<dbReference type="PANTHER" id="PTHR30329:SF20">
    <property type="entry name" value="EXPORTED PROTEIN"/>
    <property type="match status" value="1"/>
</dbReference>
<dbReference type="InterPro" id="IPR036737">
    <property type="entry name" value="OmpA-like_sf"/>
</dbReference>
<dbReference type="STRING" id="1120923.SAMN02746095_02036"/>
<keyword evidence="6 7" id="KW-0472">Membrane</keyword>
<evidence type="ECO:0000256" key="3">
    <source>
        <dbReference type="ARBA" id="ARBA00022475"/>
    </source>
</evidence>
<comment type="caution">
    <text evidence="10">The sequence shown here is derived from an EMBL/GenBank/DDBJ whole genome shotgun (WGS) entry which is preliminary data.</text>
</comment>
<sequence length="270" mass="29490">MAKFPHHGKKKKHQAHLNHERWVISYADLLTLLLATFVVLYASSTRNKYKQEEIAKAFIEAFHGAPPAILVPTPSGSHGVLQHHSSPIPKPPAPAKIPAKMEKQLHQEMKNLQALSLKLKSMFQPMIDKHQVTINNAPLTLSIQLDASVLFASGEATLKPDAAKLLTQVGKGLTQLPPGFHVVVRGYTDNQPISTPEFPSNWSLSAERAVAVVQLFMQTGVPGENLAAEGFGEYAPIADNSTDTGRAQNRRVVVVVQAPPSNKEQNNSKD</sequence>
<name>A0A0D6PFC3_9PROT</name>
<dbReference type="SUPFAM" id="SSF103088">
    <property type="entry name" value="OmpA-like"/>
    <property type="match status" value="1"/>
</dbReference>
<keyword evidence="3" id="KW-1003">Cell membrane</keyword>
<dbReference type="RefSeq" id="WP_048878476.1">
    <property type="nucleotide sequence ID" value="NZ_BANC01000035.1"/>
</dbReference>
<dbReference type="InterPro" id="IPR006665">
    <property type="entry name" value="OmpA-like"/>
</dbReference>
<dbReference type="Gene3D" id="3.30.1330.60">
    <property type="entry name" value="OmpA-like domain"/>
    <property type="match status" value="1"/>
</dbReference>
<feature type="domain" description="OmpA-like" evidence="9">
    <location>
        <begin position="138"/>
        <end position="260"/>
    </location>
</feature>
<proteinExistence type="inferred from homology"/>
<dbReference type="CDD" id="cd07185">
    <property type="entry name" value="OmpA_C-like"/>
    <property type="match status" value="1"/>
</dbReference>
<evidence type="ECO:0000313" key="10">
    <source>
        <dbReference type="EMBL" id="GAN80056.1"/>
    </source>
</evidence>
<evidence type="ECO:0000256" key="5">
    <source>
        <dbReference type="ARBA" id="ARBA00022989"/>
    </source>
</evidence>
<accession>A0A0D6PFC3</accession>
<keyword evidence="5 8" id="KW-1133">Transmembrane helix</keyword>
<dbReference type="PROSITE" id="PS51123">
    <property type="entry name" value="OMPA_2"/>
    <property type="match status" value="1"/>
</dbReference>
<protein>
    <submittedName>
        <fullName evidence="10">Outer membrane protein OmpA/MotB</fullName>
    </submittedName>
</protein>
<dbReference type="PANTHER" id="PTHR30329">
    <property type="entry name" value="STATOR ELEMENT OF FLAGELLAR MOTOR COMPLEX"/>
    <property type="match status" value="1"/>
</dbReference>
<evidence type="ECO:0000259" key="9">
    <source>
        <dbReference type="PROSITE" id="PS51123"/>
    </source>
</evidence>
<dbReference type="InterPro" id="IPR025713">
    <property type="entry name" value="MotB-like_N_dom"/>
</dbReference>
<evidence type="ECO:0000313" key="11">
    <source>
        <dbReference type="Proteomes" id="UP000032668"/>
    </source>
</evidence>
<evidence type="ECO:0000256" key="1">
    <source>
        <dbReference type="ARBA" id="ARBA00004162"/>
    </source>
</evidence>
<feature type="transmembrane region" description="Helical" evidence="8">
    <location>
        <begin position="21"/>
        <end position="42"/>
    </location>
</feature>
<reference evidence="10 11" key="1">
    <citation type="submission" date="2012-11" db="EMBL/GenBank/DDBJ databases">
        <title>Whole genome sequence of Acidocella aminolytica 101 = DSM 11237.</title>
        <authorList>
            <person name="Azuma Y."/>
            <person name="Higashiura N."/>
            <person name="Hirakawa H."/>
            <person name="Matsushita K."/>
        </authorList>
    </citation>
    <scope>NUCLEOTIDE SEQUENCE [LARGE SCALE GENOMIC DNA]</scope>
    <source>
        <strain evidence="11">101 / DSM 11237</strain>
    </source>
</reference>
<dbReference type="OrthoDB" id="345640at2"/>
<evidence type="ECO:0000256" key="6">
    <source>
        <dbReference type="ARBA" id="ARBA00023136"/>
    </source>
</evidence>
<comment type="subcellular location">
    <subcellularLocation>
        <location evidence="1">Cell membrane</location>
        <topology evidence="1">Single-pass membrane protein</topology>
    </subcellularLocation>
</comment>
<dbReference type="GO" id="GO:0005886">
    <property type="term" value="C:plasma membrane"/>
    <property type="evidence" value="ECO:0007669"/>
    <property type="project" value="UniProtKB-SubCell"/>
</dbReference>
<dbReference type="Pfam" id="PF00691">
    <property type="entry name" value="OmpA"/>
    <property type="match status" value="1"/>
</dbReference>
<dbReference type="Pfam" id="PF13677">
    <property type="entry name" value="MotB_plug"/>
    <property type="match status" value="1"/>
</dbReference>
<dbReference type="AlphaFoldDB" id="A0A0D6PFC3"/>
<organism evidence="10 11">
    <name type="scientific">Acidocella aminolytica 101 = DSM 11237</name>
    <dbReference type="NCBI Taxonomy" id="1120923"/>
    <lineage>
        <taxon>Bacteria</taxon>
        <taxon>Pseudomonadati</taxon>
        <taxon>Pseudomonadota</taxon>
        <taxon>Alphaproteobacteria</taxon>
        <taxon>Acetobacterales</taxon>
        <taxon>Acidocellaceae</taxon>
        <taxon>Acidocella</taxon>
    </lineage>
</organism>
<dbReference type="Proteomes" id="UP000032668">
    <property type="component" value="Unassembled WGS sequence"/>
</dbReference>
<keyword evidence="11" id="KW-1185">Reference proteome</keyword>
<evidence type="ECO:0000256" key="7">
    <source>
        <dbReference type="PROSITE-ProRule" id="PRU00473"/>
    </source>
</evidence>
<dbReference type="EMBL" id="BANC01000035">
    <property type="protein sequence ID" value="GAN80056.1"/>
    <property type="molecule type" value="Genomic_DNA"/>
</dbReference>
<evidence type="ECO:0000256" key="8">
    <source>
        <dbReference type="SAM" id="Phobius"/>
    </source>
</evidence>
<gene>
    <name evidence="10" type="ORF">Aam_035_063</name>
</gene>
<keyword evidence="4 8" id="KW-0812">Transmembrane</keyword>